<dbReference type="PANTHER" id="PTHR30399:SF1">
    <property type="entry name" value="UTP PYROPHOSPHATASE"/>
    <property type="match status" value="1"/>
</dbReference>
<organism evidence="2">
    <name type="scientific">marine sediment metagenome</name>
    <dbReference type="NCBI Taxonomy" id="412755"/>
    <lineage>
        <taxon>unclassified sequences</taxon>
        <taxon>metagenomes</taxon>
        <taxon>ecological metagenomes</taxon>
    </lineage>
</organism>
<comment type="caution">
    <text evidence="2">The sequence shown here is derived from an EMBL/GenBank/DDBJ whole genome shotgun (WGS) entry which is preliminary data.</text>
</comment>
<accession>A0A0F9UCP6</accession>
<proteinExistence type="predicted"/>
<feature type="domain" description="YgjP-like metallopeptidase" evidence="1">
    <location>
        <begin position="94"/>
        <end position="150"/>
    </location>
</feature>
<dbReference type="CDD" id="cd07344">
    <property type="entry name" value="M48_yhfN_like"/>
    <property type="match status" value="1"/>
</dbReference>
<name>A0A0F9UCP6_9ZZZZ</name>
<dbReference type="PANTHER" id="PTHR30399">
    <property type="entry name" value="UNCHARACTERIZED PROTEIN YGJP"/>
    <property type="match status" value="1"/>
</dbReference>
<dbReference type="AlphaFoldDB" id="A0A0F9UCP6"/>
<gene>
    <name evidence="2" type="ORF">LCGC14_0623530</name>
</gene>
<protein>
    <recommendedName>
        <fullName evidence="1">YgjP-like metallopeptidase domain-containing protein</fullName>
    </recommendedName>
</protein>
<dbReference type="InterPro" id="IPR053136">
    <property type="entry name" value="UTP_pyrophosphatase-like"/>
</dbReference>
<dbReference type="EMBL" id="LAZR01001066">
    <property type="protein sequence ID" value="KKN51373.1"/>
    <property type="molecule type" value="Genomic_DNA"/>
</dbReference>
<evidence type="ECO:0000259" key="1">
    <source>
        <dbReference type="Pfam" id="PF01863"/>
    </source>
</evidence>
<reference evidence="2" key="1">
    <citation type="journal article" date="2015" name="Nature">
        <title>Complex archaea that bridge the gap between prokaryotes and eukaryotes.</title>
        <authorList>
            <person name="Spang A."/>
            <person name="Saw J.H."/>
            <person name="Jorgensen S.L."/>
            <person name="Zaremba-Niedzwiedzka K."/>
            <person name="Martijn J."/>
            <person name="Lind A.E."/>
            <person name="van Eijk R."/>
            <person name="Schleper C."/>
            <person name="Guy L."/>
            <person name="Ettema T.J."/>
        </authorList>
    </citation>
    <scope>NUCLEOTIDE SEQUENCE</scope>
</reference>
<dbReference type="Pfam" id="PF01863">
    <property type="entry name" value="YgjP-like"/>
    <property type="match status" value="1"/>
</dbReference>
<evidence type="ECO:0000313" key="2">
    <source>
        <dbReference type="EMBL" id="KKN51373.1"/>
    </source>
</evidence>
<sequence>MSEYARYFTGYPANIVEQVLSLINNKKVCDYLLKKYPQAHTITSDKLLYSYATELKKQYLKSAPPFGRAAFKKQGDMVTNALGTHTYRMQGKTRKHDLAINSDLLRAPEPLLKALVVHELAHFKEKDHNKGFYQLCCHMEPSYHQLELDLRIFCVVVAMGENPYLK</sequence>
<dbReference type="InterPro" id="IPR002725">
    <property type="entry name" value="YgjP-like_metallopeptidase"/>
</dbReference>
<dbReference type="Gene3D" id="3.30.2010.10">
    <property type="entry name" value="Metalloproteases ('zincins'), catalytic domain"/>
    <property type="match status" value="1"/>
</dbReference>